<evidence type="ECO:0000256" key="2">
    <source>
        <dbReference type="ARBA" id="ARBA00022722"/>
    </source>
</evidence>
<proteinExistence type="predicted"/>
<dbReference type="SMART" id="SM00990">
    <property type="entry name" value="VRR_NUC"/>
    <property type="match status" value="1"/>
</dbReference>
<name>A0A6J5SVB6_9CAUD</name>
<dbReference type="InterPro" id="IPR014883">
    <property type="entry name" value="VRR_NUC"/>
</dbReference>
<dbReference type="GO" id="GO:0016788">
    <property type="term" value="F:hydrolase activity, acting on ester bonds"/>
    <property type="evidence" value="ECO:0007669"/>
    <property type="project" value="InterPro"/>
</dbReference>
<sequence length="158" mass="17070">MLRGEDALQIAAVKFLHHALPEGAVYTGIEHAGQISMIQGAIRKAKGVRRGLSDLMIWWSGRFIAIELKTAKGVMSDSQKEFADGIVGAGFQYHLCRSLSDVEAALIDAGIPLRATAFGRDGRLAAQLAAPKKRSGPRKAAVDATPGRKRFQRVQYGL</sequence>
<evidence type="ECO:0000256" key="1">
    <source>
        <dbReference type="ARBA" id="ARBA00001946"/>
    </source>
</evidence>
<evidence type="ECO:0000259" key="4">
    <source>
        <dbReference type="SMART" id="SM00990"/>
    </source>
</evidence>
<gene>
    <name evidence="5" type="ORF">UFOVP1619_24</name>
</gene>
<organism evidence="5">
    <name type="scientific">uncultured Caudovirales phage</name>
    <dbReference type="NCBI Taxonomy" id="2100421"/>
    <lineage>
        <taxon>Viruses</taxon>
        <taxon>Duplodnaviria</taxon>
        <taxon>Heunggongvirae</taxon>
        <taxon>Uroviricota</taxon>
        <taxon>Caudoviricetes</taxon>
        <taxon>Peduoviridae</taxon>
        <taxon>Maltschvirus</taxon>
        <taxon>Maltschvirus maltsch</taxon>
    </lineage>
</organism>
<keyword evidence="2" id="KW-0540">Nuclease</keyword>
<dbReference type="Pfam" id="PF08774">
    <property type="entry name" value="VRR_NUC"/>
    <property type="match status" value="1"/>
</dbReference>
<dbReference type="InterPro" id="IPR011856">
    <property type="entry name" value="tRNA_endonuc-like_dom_sf"/>
</dbReference>
<dbReference type="EMBL" id="LR797479">
    <property type="protein sequence ID" value="CAB4219423.1"/>
    <property type="molecule type" value="Genomic_DNA"/>
</dbReference>
<keyword evidence="3" id="KW-0378">Hydrolase</keyword>
<comment type="cofactor">
    <cofactor evidence="1">
        <name>Mg(2+)</name>
        <dbReference type="ChEBI" id="CHEBI:18420"/>
    </cofactor>
</comment>
<dbReference type="GO" id="GO:0004518">
    <property type="term" value="F:nuclease activity"/>
    <property type="evidence" value="ECO:0007669"/>
    <property type="project" value="UniProtKB-KW"/>
</dbReference>
<dbReference type="Gene3D" id="3.40.1350.10">
    <property type="match status" value="1"/>
</dbReference>
<evidence type="ECO:0000313" key="5">
    <source>
        <dbReference type="EMBL" id="CAB4219423.1"/>
    </source>
</evidence>
<feature type="domain" description="VRR-NUC" evidence="4">
    <location>
        <begin position="2"/>
        <end position="100"/>
    </location>
</feature>
<protein>
    <submittedName>
        <fullName evidence="5">VRR-NUC domain containing protein</fullName>
    </submittedName>
</protein>
<accession>A0A6J5SVB6</accession>
<reference evidence="5" key="1">
    <citation type="submission" date="2020-05" db="EMBL/GenBank/DDBJ databases">
        <authorList>
            <person name="Chiriac C."/>
            <person name="Salcher M."/>
            <person name="Ghai R."/>
            <person name="Kavagutti S V."/>
        </authorList>
    </citation>
    <scope>NUCLEOTIDE SEQUENCE</scope>
</reference>
<evidence type="ECO:0000256" key="3">
    <source>
        <dbReference type="ARBA" id="ARBA00022801"/>
    </source>
</evidence>
<dbReference type="GO" id="GO:0003676">
    <property type="term" value="F:nucleic acid binding"/>
    <property type="evidence" value="ECO:0007669"/>
    <property type="project" value="InterPro"/>
</dbReference>